<reference evidence="1 2" key="1">
    <citation type="submission" date="2019-02" db="EMBL/GenBank/DDBJ databases">
        <title>Marinobacter halodurans sp. nov., a marine bacterium isolated from sea tidal flat.</title>
        <authorList>
            <person name="Yoo Y."/>
            <person name="Lee D.W."/>
            <person name="Kim B.S."/>
            <person name="Kim J.-J."/>
        </authorList>
    </citation>
    <scope>NUCLEOTIDE SEQUENCE [LARGE SCALE GENOMIC DNA]</scope>
    <source>
        <strain evidence="1 2">YJ-S3-2</strain>
    </source>
</reference>
<keyword evidence="2" id="KW-1185">Reference proteome</keyword>
<sequence length="89" mass="9960">MEKYNLKCRECDSDDPNRVAVELPEGLMDHQLDQIEAGETVIELTAQQALGDSELGLTDKEKAEIKKNGYYTYDFGGYDVCPTHGSDQD</sequence>
<evidence type="ECO:0000313" key="2">
    <source>
        <dbReference type="Proteomes" id="UP000313645"/>
    </source>
</evidence>
<organism evidence="1 2">
    <name type="scientific">Marinobacter halodurans</name>
    <dbReference type="NCBI Taxonomy" id="2528979"/>
    <lineage>
        <taxon>Bacteria</taxon>
        <taxon>Pseudomonadati</taxon>
        <taxon>Pseudomonadota</taxon>
        <taxon>Gammaproteobacteria</taxon>
        <taxon>Pseudomonadales</taxon>
        <taxon>Marinobacteraceae</taxon>
        <taxon>Marinobacter</taxon>
    </lineage>
</organism>
<protein>
    <submittedName>
        <fullName evidence="1">Uncharacterized protein</fullName>
    </submittedName>
</protein>
<dbReference type="RefSeq" id="WP_131480379.1">
    <property type="nucleotide sequence ID" value="NZ_SJDL01000008.1"/>
</dbReference>
<dbReference type="Proteomes" id="UP000313645">
    <property type="component" value="Unassembled WGS sequence"/>
</dbReference>
<accession>A0ABY1ZM38</accession>
<name>A0ABY1ZM38_9GAMM</name>
<proteinExistence type="predicted"/>
<evidence type="ECO:0000313" key="1">
    <source>
        <dbReference type="EMBL" id="TBW57379.1"/>
    </source>
</evidence>
<dbReference type="EMBL" id="SJDL01000008">
    <property type="protein sequence ID" value="TBW57379.1"/>
    <property type="molecule type" value="Genomic_DNA"/>
</dbReference>
<gene>
    <name evidence="1" type="ORF">EZI54_06900</name>
</gene>
<comment type="caution">
    <text evidence="1">The sequence shown here is derived from an EMBL/GenBank/DDBJ whole genome shotgun (WGS) entry which is preliminary data.</text>
</comment>